<dbReference type="Proteomes" id="UP001066276">
    <property type="component" value="Chromosome 1_1"/>
</dbReference>
<protein>
    <recommendedName>
        <fullName evidence="4">Endonuclease/exonuclease/phosphatase domain-containing protein</fullName>
    </recommendedName>
</protein>
<accession>A0AAV7WQL4</accession>
<feature type="compositionally biased region" description="Basic and acidic residues" evidence="1">
    <location>
        <begin position="202"/>
        <end position="213"/>
    </location>
</feature>
<dbReference type="SUPFAM" id="SSF56219">
    <property type="entry name" value="DNase I-like"/>
    <property type="match status" value="1"/>
</dbReference>
<evidence type="ECO:0000313" key="2">
    <source>
        <dbReference type="EMBL" id="KAJ1216378.1"/>
    </source>
</evidence>
<dbReference type="AlphaFoldDB" id="A0AAV7WQL4"/>
<evidence type="ECO:0000256" key="1">
    <source>
        <dbReference type="SAM" id="MobiDB-lite"/>
    </source>
</evidence>
<dbReference type="EMBL" id="JANPWB010000001">
    <property type="protein sequence ID" value="KAJ1216378.1"/>
    <property type="molecule type" value="Genomic_DNA"/>
</dbReference>
<evidence type="ECO:0008006" key="4">
    <source>
        <dbReference type="Google" id="ProtNLM"/>
    </source>
</evidence>
<proteinExistence type="predicted"/>
<dbReference type="Gene3D" id="3.60.10.10">
    <property type="entry name" value="Endonuclease/exonuclease/phosphatase"/>
    <property type="match status" value="1"/>
</dbReference>
<reference evidence="2" key="1">
    <citation type="journal article" date="2022" name="bioRxiv">
        <title>Sequencing and chromosome-scale assembly of the giantPleurodeles waltlgenome.</title>
        <authorList>
            <person name="Brown T."/>
            <person name="Elewa A."/>
            <person name="Iarovenko S."/>
            <person name="Subramanian E."/>
            <person name="Araus A.J."/>
            <person name="Petzold A."/>
            <person name="Susuki M."/>
            <person name="Suzuki K.-i.T."/>
            <person name="Hayashi T."/>
            <person name="Toyoda A."/>
            <person name="Oliveira C."/>
            <person name="Osipova E."/>
            <person name="Leigh N.D."/>
            <person name="Simon A."/>
            <person name="Yun M.H."/>
        </authorList>
    </citation>
    <scope>NUCLEOTIDE SEQUENCE</scope>
    <source>
        <strain evidence="2">20211129_DDA</strain>
        <tissue evidence="2">Liver</tissue>
    </source>
</reference>
<evidence type="ECO:0000313" key="3">
    <source>
        <dbReference type="Proteomes" id="UP001066276"/>
    </source>
</evidence>
<comment type="caution">
    <text evidence="2">The sequence shown here is derived from an EMBL/GenBank/DDBJ whole genome shotgun (WGS) entry which is preliminary data.</text>
</comment>
<name>A0AAV7WQL4_PLEWA</name>
<dbReference type="PROSITE" id="PS51257">
    <property type="entry name" value="PROKAR_LIPOPROTEIN"/>
    <property type="match status" value="1"/>
</dbReference>
<dbReference type="InterPro" id="IPR036691">
    <property type="entry name" value="Endo/exonu/phosph_ase_sf"/>
</dbReference>
<sequence>MLAARSMKGCPSGGISIWVSCRLNCKGEQVDVPLAMAPANIQHVRLWAGRDKGGTMDILNVCIPPGWSLGVSDKTTSGNERDGDMILVCGDFNTSACDAINSSKIVIEDRSMGIPETAMSCPRSTKKAEAFTDLMFSNSLRFINDRSKSDGAVKANFDNGRSLSVIDYVIINVEAWPAVLDMAVVSRMESNHNPLAPNTAKCPRDRKHDKAGI</sequence>
<organism evidence="2 3">
    <name type="scientific">Pleurodeles waltl</name>
    <name type="common">Iberian ribbed newt</name>
    <dbReference type="NCBI Taxonomy" id="8319"/>
    <lineage>
        <taxon>Eukaryota</taxon>
        <taxon>Metazoa</taxon>
        <taxon>Chordata</taxon>
        <taxon>Craniata</taxon>
        <taxon>Vertebrata</taxon>
        <taxon>Euteleostomi</taxon>
        <taxon>Amphibia</taxon>
        <taxon>Batrachia</taxon>
        <taxon>Caudata</taxon>
        <taxon>Salamandroidea</taxon>
        <taxon>Salamandridae</taxon>
        <taxon>Pleurodelinae</taxon>
        <taxon>Pleurodeles</taxon>
    </lineage>
</organism>
<feature type="region of interest" description="Disordered" evidence="1">
    <location>
        <begin position="192"/>
        <end position="213"/>
    </location>
</feature>
<keyword evidence="3" id="KW-1185">Reference proteome</keyword>
<gene>
    <name evidence="2" type="ORF">NDU88_003980</name>
</gene>